<proteinExistence type="predicted"/>
<gene>
    <name evidence="2" type="ORF">M011DRAFT_25252</name>
</gene>
<name>A0A6A6VCS2_9PLEO</name>
<keyword evidence="3" id="KW-1185">Reference proteome</keyword>
<sequence length="264" mass="28985">MAAKLRSLTASLPCRGPRPSVRFPPPRRTPAALLAMTKAHVPERAEVTDGVGRSLQRNLRASALRRSAGDMEIELRFLHHRQEIPSAFTKPSPVTRRRSTGAAIIDPAQEPAARLRMRSGAAPLRSRKGVSPANWSRGWVTGDERLARLLQGTLAPVSCEPVALRVCDRVARLFWCAGPSWSILARLSAFHGPPPPVSTARRKCHRLLCGRSSVRFFSLPVAPARQAVETFASMRPCPCDGDLAHLHYIIDNIIHLQSQIAVDS</sequence>
<evidence type="ECO:0000313" key="2">
    <source>
        <dbReference type="EMBL" id="KAF2747953.1"/>
    </source>
</evidence>
<dbReference type="AlphaFoldDB" id="A0A6A6VCS2"/>
<dbReference type="EMBL" id="MU006570">
    <property type="protein sequence ID" value="KAF2747953.1"/>
    <property type="molecule type" value="Genomic_DNA"/>
</dbReference>
<dbReference type="Proteomes" id="UP000799440">
    <property type="component" value="Unassembled WGS sequence"/>
</dbReference>
<accession>A0A6A6VCS2</accession>
<evidence type="ECO:0000313" key="3">
    <source>
        <dbReference type="Proteomes" id="UP000799440"/>
    </source>
</evidence>
<feature type="region of interest" description="Disordered" evidence="1">
    <location>
        <begin position="1"/>
        <end position="26"/>
    </location>
</feature>
<reference evidence="2" key="1">
    <citation type="journal article" date="2020" name="Stud. Mycol.">
        <title>101 Dothideomycetes genomes: a test case for predicting lifestyles and emergence of pathogens.</title>
        <authorList>
            <person name="Haridas S."/>
            <person name="Albert R."/>
            <person name="Binder M."/>
            <person name="Bloem J."/>
            <person name="Labutti K."/>
            <person name="Salamov A."/>
            <person name="Andreopoulos B."/>
            <person name="Baker S."/>
            <person name="Barry K."/>
            <person name="Bills G."/>
            <person name="Bluhm B."/>
            <person name="Cannon C."/>
            <person name="Castanera R."/>
            <person name="Culley D."/>
            <person name="Daum C."/>
            <person name="Ezra D."/>
            <person name="Gonzalez J."/>
            <person name="Henrissat B."/>
            <person name="Kuo A."/>
            <person name="Liang C."/>
            <person name="Lipzen A."/>
            <person name="Lutzoni F."/>
            <person name="Magnuson J."/>
            <person name="Mondo S."/>
            <person name="Nolan M."/>
            <person name="Ohm R."/>
            <person name="Pangilinan J."/>
            <person name="Park H.-J."/>
            <person name="Ramirez L."/>
            <person name="Alfaro M."/>
            <person name="Sun H."/>
            <person name="Tritt A."/>
            <person name="Yoshinaga Y."/>
            <person name="Zwiers L.-H."/>
            <person name="Turgeon B."/>
            <person name="Goodwin S."/>
            <person name="Spatafora J."/>
            <person name="Crous P."/>
            <person name="Grigoriev I."/>
        </authorList>
    </citation>
    <scope>NUCLEOTIDE SEQUENCE</scope>
    <source>
        <strain evidence="2">CBS 119925</strain>
    </source>
</reference>
<evidence type="ECO:0000256" key="1">
    <source>
        <dbReference type="SAM" id="MobiDB-lite"/>
    </source>
</evidence>
<protein>
    <submittedName>
        <fullName evidence="2">Uncharacterized protein</fullName>
    </submittedName>
</protein>
<organism evidence="2 3">
    <name type="scientific">Sporormia fimetaria CBS 119925</name>
    <dbReference type="NCBI Taxonomy" id="1340428"/>
    <lineage>
        <taxon>Eukaryota</taxon>
        <taxon>Fungi</taxon>
        <taxon>Dikarya</taxon>
        <taxon>Ascomycota</taxon>
        <taxon>Pezizomycotina</taxon>
        <taxon>Dothideomycetes</taxon>
        <taxon>Pleosporomycetidae</taxon>
        <taxon>Pleosporales</taxon>
        <taxon>Sporormiaceae</taxon>
        <taxon>Sporormia</taxon>
    </lineage>
</organism>